<evidence type="ECO:0000313" key="2">
    <source>
        <dbReference type="Proteomes" id="UP000828390"/>
    </source>
</evidence>
<gene>
    <name evidence="1" type="ORF">DPMN_185041</name>
</gene>
<dbReference type="Gene3D" id="1.10.8.1220">
    <property type="match status" value="1"/>
</dbReference>
<protein>
    <submittedName>
        <fullName evidence="1">Uncharacterized protein</fullName>
    </submittedName>
</protein>
<name>A0A9D4DLF4_DREPO</name>
<dbReference type="GO" id="GO:0045505">
    <property type="term" value="F:dynein intermediate chain binding"/>
    <property type="evidence" value="ECO:0007669"/>
    <property type="project" value="InterPro"/>
</dbReference>
<evidence type="ECO:0000313" key="1">
    <source>
        <dbReference type="EMBL" id="KAH3750515.1"/>
    </source>
</evidence>
<dbReference type="EMBL" id="JAIWYP010000010">
    <property type="protein sequence ID" value="KAH3750515.1"/>
    <property type="molecule type" value="Genomic_DNA"/>
</dbReference>
<reference evidence="1" key="2">
    <citation type="submission" date="2020-11" db="EMBL/GenBank/DDBJ databases">
        <authorList>
            <person name="McCartney M.A."/>
            <person name="Auch B."/>
            <person name="Kono T."/>
            <person name="Mallez S."/>
            <person name="Becker A."/>
            <person name="Gohl D.M."/>
            <person name="Silverstein K.A.T."/>
            <person name="Koren S."/>
            <person name="Bechman K.B."/>
            <person name="Herman A."/>
            <person name="Abrahante J.E."/>
            <person name="Garbe J."/>
        </authorList>
    </citation>
    <scope>NUCLEOTIDE SEQUENCE</scope>
    <source>
        <strain evidence="1">Duluth1</strain>
        <tissue evidence="1">Whole animal</tissue>
    </source>
</reference>
<organism evidence="1 2">
    <name type="scientific">Dreissena polymorpha</name>
    <name type="common">Zebra mussel</name>
    <name type="synonym">Mytilus polymorpha</name>
    <dbReference type="NCBI Taxonomy" id="45954"/>
    <lineage>
        <taxon>Eukaryota</taxon>
        <taxon>Metazoa</taxon>
        <taxon>Spiralia</taxon>
        <taxon>Lophotrochozoa</taxon>
        <taxon>Mollusca</taxon>
        <taxon>Bivalvia</taxon>
        <taxon>Autobranchia</taxon>
        <taxon>Heteroconchia</taxon>
        <taxon>Euheterodonta</taxon>
        <taxon>Imparidentia</taxon>
        <taxon>Neoheterodontei</taxon>
        <taxon>Myida</taxon>
        <taxon>Dreissenoidea</taxon>
        <taxon>Dreissenidae</taxon>
        <taxon>Dreissena</taxon>
    </lineage>
</organism>
<comment type="caution">
    <text evidence="1">The sequence shown here is derived from an EMBL/GenBank/DDBJ whole genome shotgun (WGS) entry which is preliminary data.</text>
</comment>
<reference evidence="1" key="1">
    <citation type="journal article" date="2019" name="bioRxiv">
        <title>The Genome of the Zebra Mussel, Dreissena polymorpha: A Resource for Invasive Species Research.</title>
        <authorList>
            <person name="McCartney M.A."/>
            <person name="Auch B."/>
            <person name="Kono T."/>
            <person name="Mallez S."/>
            <person name="Zhang Y."/>
            <person name="Obille A."/>
            <person name="Becker A."/>
            <person name="Abrahante J.E."/>
            <person name="Garbe J."/>
            <person name="Badalamenti J.P."/>
            <person name="Herman A."/>
            <person name="Mangelson H."/>
            <person name="Liachko I."/>
            <person name="Sullivan S."/>
            <person name="Sone E.D."/>
            <person name="Koren S."/>
            <person name="Silverstein K.A.T."/>
            <person name="Beckman K.B."/>
            <person name="Gohl D.M."/>
        </authorList>
    </citation>
    <scope>NUCLEOTIDE SEQUENCE</scope>
    <source>
        <strain evidence="1">Duluth1</strain>
        <tissue evidence="1">Whole animal</tissue>
    </source>
</reference>
<dbReference type="AlphaFoldDB" id="A0A9D4DLF4"/>
<keyword evidence="2" id="KW-1185">Reference proteome</keyword>
<accession>A0A9D4DLF4</accession>
<dbReference type="GO" id="GO:0051959">
    <property type="term" value="F:dynein light intermediate chain binding"/>
    <property type="evidence" value="ECO:0007669"/>
    <property type="project" value="InterPro"/>
</dbReference>
<dbReference type="InterPro" id="IPR026983">
    <property type="entry name" value="DHC"/>
</dbReference>
<dbReference type="PANTHER" id="PTHR22878">
    <property type="entry name" value="DYNEIN HEAVY CHAIN 6, AXONEMAL-LIKE-RELATED"/>
    <property type="match status" value="1"/>
</dbReference>
<sequence length="108" mass="12702">MICVDAFKLYMKDALNQFSYDYNYRFICRGLFERHKLLFSFQMCAKILEHAGKLNMDEYNFFLRGGVVSTQVVQLGRTRQLSLALQKLLGGVLKLKSNIWVELVNRVW</sequence>
<dbReference type="GO" id="GO:0030286">
    <property type="term" value="C:dynein complex"/>
    <property type="evidence" value="ECO:0007669"/>
    <property type="project" value="InterPro"/>
</dbReference>
<dbReference type="GO" id="GO:0007018">
    <property type="term" value="P:microtubule-based movement"/>
    <property type="evidence" value="ECO:0007669"/>
    <property type="project" value="InterPro"/>
</dbReference>
<dbReference type="Proteomes" id="UP000828390">
    <property type="component" value="Unassembled WGS sequence"/>
</dbReference>
<proteinExistence type="predicted"/>